<evidence type="ECO:0000259" key="1">
    <source>
        <dbReference type="Pfam" id="PF01607"/>
    </source>
</evidence>
<dbReference type="SUPFAM" id="SSF57625">
    <property type="entry name" value="Invertebrate chitin-binding proteins"/>
    <property type="match status" value="1"/>
</dbReference>
<reference evidence="2 3" key="1">
    <citation type="submission" date="2021-06" db="EMBL/GenBank/DDBJ databases">
        <title>Caerostris extrusa draft genome.</title>
        <authorList>
            <person name="Kono N."/>
            <person name="Arakawa K."/>
        </authorList>
    </citation>
    <scope>NUCLEOTIDE SEQUENCE [LARGE SCALE GENOMIC DNA]</scope>
</reference>
<proteinExistence type="predicted"/>
<dbReference type="Gene3D" id="2.170.140.10">
    <property type="entry name" value="Chitin binding domain"/>
    <property type="match status" value="1"/>
</dbReference>
<comment type="caution">
    <text evidence="2">The sequence shown here is derived from an EMBL/GenBank/DDBJ whole genome shotgun (WGS) entry which is preliminary data.</text>
</comment>
<evidence type="ECO:0000313" key="2">
    <source>
        <dbReference type="EMBL" id="GIX80065.1"/>
    </source>
</evidence>
<keyword evidence="3" id="KW-1185">Reference proteome</keyword>
<protein>
    <recommendedName>
        <fullName evidence="1">Chitin-binding type-2 domain-containing protein</fullName>
    </recommendedName>
</protein>
<dbReference type="InterPro" id="IPR036508">
    <property type="entry name" value="Chitin-bd_dom_sf"/>
</dbReference>
<evidence type="ECO:0000313" key="3">
    <source>
        <dbReference type="Proteomes" id="UP001054945"/>
    </source>
</evidence>
<dbReference type="AlphaFoldDB" id="A0AAV4N5F8"/>
<name>A0AAV4N5F8_CAEEX</name>
<gene>
    <name evidence="2" type="ORF">CEXT_412911</name>
</gene>
<feature type="domain" description="Chitin-binding type-2" evidence="1">
    <location>
        <begin position="205"/>
        <end position="257"/>
    </location>
</feature>
<dbReference type="Pfam" id="PF01607">
    <property type="entry name" value="CBM_14"/>
    <property type="match status" value="1"/>
</dbReference>
<dbReference type="GO" id="GO:0005576">
    <property type="term" value="C:extracellular region"/>
    <property type="evidence" value="ECO:0007669"/>
    <property type="project" value="InterPro"/>
</dbReference>
<dbReference type="GO" id="GO:0008061">
    <property type="term" value="F:chitin binding"/>
    <property type="evidence" value="ECO:0007669"/>
    <property type="project" value="InterPro"/>
</dbReference>
<dbReference type="EMBL" id="BPLR01002997">
    <property type="protein sequence ID" value="GIX80065.1"/>
    <property type="molecule type" value="Genomic_DNA"/>
</dbReference>
<organism evidence="2 3">
    <name type="scientific">Caerostris extrusa</name>
    <name type="common">Bark spider</name>
    <name type="synonym">Caerostris bankana</name>
    <dbReference type="NCBI Taxonomy" id="172846"/>
    <lineage>
        <taxon>Eukaryota</taxon>
        <taxon>Metazoa</taxon>
        <taxon>Ecdysozoa</taxon>
        <taxon>Arthropoda</taxon>
        <taxon>Chelicerata</taxon>
        <taxon>Arachnida</taxon>
        <taxon>Araneae</taxon>
        <taxon>Araneomorphae</taxon>
        <taxon>Entelegynae</taxon>
        <taxon>Araneoidea</taxon>
        <taxon>Araneidae</taxon>
        <taxon>Caerostris</taxon>
    </lineage>
</organism>
<accession>A0AAV4N5F8</accession>
<dbReference type="InterPro" id="IPR002557">
    <property type="entry name" value="Chitin-bd_dom"/>
</dbReference>
<sequence>MGLSKNKLLMPISLRRSIELVINESFTNEMYPKICQYIDVEENNSQPLNHNDGENSSIVGVLRDQVKYALYKDVSGIDIWSLNDDDGYNACRKKPFPLMSEISNIFKSDKDSFDSFTDLDIALSTGESQISEEIQTVRSSTTAQSIGQQQLSHKVSIQYSCTNAREVWCMTSTKVLATGHPTPSHAKDQLNKARSTKKIQMHYSGFHAHPVDCRWFYYCSDLGDGQLAAFEFLCPSQFLGFDEQNLLCNWKWMVPICENDSQDSHRSKQSNNANTDLSTLGRIPEELGMNKLAPESVSPSVITLKNHNKADWNVTPDNNDSNYPQTNDFKRKQLNSITGETTSNISNLADVLKKLLFHLLITQILQQKFQDNIILS</sequence>
<dbReference type="Proteomes" id="UP001054945">
    <property type="component" value="Unassembled WGS sequence"/>
</dbReference>